<evidence type="ECO:0000313" key="10">
    <source>
        <dbReference type="EMBL" id="MDA0164802.1"/>
    </source>
</evidence>
<evidence type="ECO:0000259" key="8">
    <source>
        <dbReference type="PROSITE" id="PS50110"/>
    </source>
</evidence>
<dbReference type="SMART" id="SM00448">
    <property type="entry name" value="REC"/>
    <property type="match status" value="1"/>
</dbReference>
<evidence type="ECO:0000256" key="3">
    <source>
        <dbReference type="ARBA" id="ARBA00023015"/>
    </source>
</evidence>
<dbReference type="EMBL" id="JAPDOD010000038">
    <property type="protein sequence ID" value="MDA0164802.1"/>
    <property type="molecule type" value="Genomic_DNA"/>
</dbReference>
<sequence length="214" mass="23416">MEDERKMASVLDRALGLAGFCVTAVGTGERGLAALNDAPYALVILDLLLPDVDGVAVLARAKAVAPEVPILVLSAVTDVRSKVVCLELGACDYVAKPCDLPELVARVRLRIRRPENGIGRRLTRGDHVLDRQRRVVHNGGGDVQLTTREFVLLEYLMEHSGDTCSRDELLEHVWGYTFDPGTNVVDVCVGRLRHKLGGDCLVTERNVGYRFVDA</sequence>
<dbReference type="GO" id="GO:0005829">
    <property type="term" value="C:cytosol"/>
    <property type="evidence" value="ECO:0007669"/>
    <property type="project" value="TreeGrafter"/>
</dbReference>
<dbReference type="InterPro" id="IPR036388">
    <property type="entry name" value="WH-like_DNA-bd_sf"/>
</dbReference>
<keyword evidence="2" id="KW-0902">Two-component regulatory system</keyword>
<dbReference type="CDD" id="cd00383">
    <property type="entry name" value="trans_reg_C"/>
    <property type="match status" value="1"/>
</dbReference>
<dbReference type="InterPro" id="IPR011006">
    <property type="entry name" value="CheY-like_superfamily"/>
</dbReference>
<dbReference type="Proteomes" id="UP001149140">
    <property type="component" value="Unassembled WGS sequence"/>
</dbReference>
<keyword evidence="5" id="KW-0804">Transcription</keyword>
<gene>
    <name evidence="10" type="ORF">OM076_31325</name>
</gene>
<evidence type="ECO:0000256" key="5">
    <source>
        <dbReference type="ARBA" id="ARBA00023163"/>
    </source>
</evidence>
<name>A0A9X3MYC6_9ACTN</name>
<dbReference type="Gene3D" id="1.10.10.10">
    <property type="entry name" value="Winged helix-like DNA-binding domain superfamily/Winged helix DNA-binding domain"/>
    <property type="match status" value="1"/>
</dbReference>
<dbReference type="GO" id="GO:0000976">
    <property type="term" value="F:transcription cis-regulatory region binding"/>
    <property type="evidence" value="ECO:0007669"/>
    <property type="project" value="TreeGrafter"/>
</dbReference>
<feature type="domain" description="Response regulatory" evidence="8">
    <location>
        <begin position="1"/>
        <end position="111"/>
    </location>
</feature>
<evidence type="ECO:0000256" key="6">
    <source>
        <dbReference type="PROSITE-ProRule" id="PRU00169"/>
    </source>
</evidence>
<evidence type="ECO:0000256" key="4">
    <source>
        <dbReference type="ARBA" id="ARBA00023125"/>
    </source>
</evidence>
<dbReference type="GO" id="GO:0006355">
    <property type="term" value="P:regulation of DNA-templated transcription"/>
    <property type="evidence" value="ECO:0007669"/>
    <property type="project" value="InterPro"/>
</dbReference>
<feature type="domain" description="OmpR/PhoB-type" evidence="9">
    <location>
        <begin position="119"/>
        <end position="213"/>
    </location>
</feature>
<keyword evidence="3" id="KW-0805">Transcription regulation</keyword>
<dbReference type="SMART" id="SM00862">
    <property type="entry name" value="Trans_reg_C"/>
    <property type="match status" value="1"/>
</dbReference>
<reference evidence="10" key="1">
    <citation type="submission" date="2022-10" db="EMBL/GenBank/DDBJ databases">
        <title>The WGS of Solirubrobacter ginsenosidimutans DSM 21036.</title>
        <authorList>
            <person name="Jiang Z."/>
        </authorList>
    </citation>
    <scope>NUCLEOTIDE SEQUENCE</scope>
    <source>
        <strain evidence="10">DSM 21036</strain>
    </source>
</reference>
<evidence type="ECO:0000256" key="2">
    <source>
        <dbReference type="ARBA" id="ARBA00023012"/>
    </source>
</evidence>
<dbReference type="SUPFAM" id="SSF52172">
    <property type="entry name" value="CheY-like"/>
    <property type="match status" value="1"/>
</dbReference>
<protein>
    <submittedName>
        <fullName evidence="10">Response regulator transcription factor</fullName>
    </submittedName>
</protein>
<dbReference type="GO" id="GO:0032993">
    <property type="term" value="C:protein-DNA complex"/>
    <property type="evidence" value="ECO:0007669"/>
    <property type="project" value="TreeGrafter"/>
</dbReference>
<evidence type="ECO:0000256" key="1">
    <source>
        <dbReference type="ARBA" id="ARBA00022553"/>
    </source>
</evidence>
<accession>A0A9X3MYC6</accession>
<dbReference type="Pfam" id="PF00486">
    <property type="entry name" value="Trans_reg_C"/>
    <property type="match status" value="1"/>
</dbReference>
<dbReference type="PROSITE" id="PS51755">
    <property type="entry name" value="OMPR_PHOB"/>
    <property type="match status" value="1"/>
</dbReference>
<dbReference type="PANTHER" id="PTHR48111:SF1">
    <property type="entry name" value="TWO-COMPONENT RESPONSE REGULATOR ORR33"/>
    <property type="match status" value="1"/>
</dbReference>
<proteinExistence type="predicted"/>
<dbReference type="Pfam" id="PF00072">
    <property type="entry name" value="Response_reg"/>
    <property type="match status" value="1"/>
</dbReference>
<dbReference type="PROSITE" id="PS50110">
    <property type="entry name" value="RESPONSE_REGULATORY"/>
    <property type="match status" value="1"/>
</dbReference>
<evidence type="ECO:0000313" key="11">
    <source>
        <dbReference type="Proteomes" id="UP001149140"/>
    </source>
</evidence>
<comment type="caution">
    <text evidence="10">The sequence shown here is derived from an EMBL/GenBank/DDBJ whole genome shotgun (WGS) entry which is preliminary data.</text>
</comment>
<dbReference type="GO" id="GO:0000156">
    <property type="term" value="F:phosphorelay response regulator activity"/>
    <property type="evidence" value="ECO:0007669"/>
    <property type="project" value="TreeGrafter"/>
</dbReference>
<dbReference type="Gene3D" id="6.10.250.690">
    <property type="match status" value="1"/>
</dbReference>
<feature type="modified residue" description="4-aspartylphosphate" evidence="6">
    <location>
        <position position="46"/>
    </location>
</feature>
<evidence type="ECO:0000256" key="7">
    <source>
        <dbReference type="PROSITE-ProRule" id="PRU01091"/>
    </source>
</evidence>
<dbReference type="InterPro" id="IPR001867">
    <property type="entry name" value="OmpR/PhoB-type_DNA-bd"/>
</dbReference>
<evidence type="ECO:0000259" key="9">
    <source>
        <dbReference type="PROSITE" id="PS51755"/>
    </source>
</evidence>
<organism evidence="10 11">
    <name type="scientific">Solirubrobacter ginsenosidimutans</name>
    <dbReference type="NCBI Taxonomy" id="490573"/>
    <lineage>
        <taxon>Bacteria</taxon>
        <taxon>Bacillati</taxon>
        <taxon>Actinomycetota</taxon>
        <taxon>Thermoleophilia</taxon>
        <taxon>Solirubrobacterales</taxon>
        <taxon>Solirubrobacteraceae</taxon>
        <taxon>Solirubrobacter</taxon>
    </lineage>
</organism>
<keyword evidence="11" id="KW-1185">Reference proteome</keyword>
<dbReference type="AlphaFoldDB" id="A0A9X3MYC6"/>
<dbReference type="InterPro" id="IPR039420">
    <property type="entry name" value="WalR-like"/>
</dbReference>
<dbReference type="PANTHER" id="PTHR48111">
    <property type="entry name" value="REGULATOR OF RPOS"/>
    <property type="match status" value="1"/>
</dbReference>
<dbReference type="InterPro" id="IPR001789">
    <property type="entry name" value="Sig_transdc_resp-reg_receiver"/>
</dbReference>
<keyword evidence="1 6" id="KW-0597">Phosphoprotein</keyword>
<keyword evidence="4 7" id="KW-0238">DNA-binding</keyword>
<dbReference type="Gene3D" id="3.40.50.2300">
    <property type="match status" value="1"/>
</dbReference>
<feature type="DNA-binding region" description="OmpR/PhoB-type" evidence="7">
    <location>
        <begin position="119"/>
        <end position="213"/>
    </location>
</feature>